<dbReference type="GO" id="GO:0005829">
    <property type="term" value="C:cytosol"/>
    <property type="evidence" value="ECO:0007669"/>
    <property type="project" value="TreeGrafter"/>
</dbReference>
<comment type="caution">
    <text evidence="2">The sequence shown here is derived from an EMBL/GenBank/DDBJ whole genome shotgun (WGS) entry which is preliminary data.</text>
</comment>
<dbReference type="AlphaFoldDB" id="A0A919P2N2"/>
<accession>A0A919P2N2</accession>
<sequence length="352" mass="37782">MPTIRSLAFLTPGNFLDDDPRTGLESTLALFATGERLGFQGAWVRQRHLEHGISSAATFLAAATQRTTTIELGTAVIPIGYESPFRLGEDLATVDVLSRGRLQAGLSAGTPPHVELLGEKVFDGDWRDVDFSHARIERLADGLRGTYLGDEDTRIVSPGNVQRPRLQPHSPGLVERLWYGAASRRSTLWAAEHGLHLLTGNIVAGEGTGDFVAAQRANLAAFRAAWAGAHAPRVALGRVVVPTDGADRATRERYREYARSRHERTLAPVGPRRTLFAPDLVGSSDEIVERILEDAAVGEVDELRLELPYELTAGDYEQILHDVATLVAPRLGWQPAGAAAAAAGAGAGAAAR</sequence>
<keyword evidence="2" id="KW-0503">Monooxygenase</keyword>
<evidence type="ECO:0000313" key="2">
    <source>
        <dbReference type="EMBL" id="GIG22286.1"/>
    </source>
</evidence>
<keyword evidence="3" id="KW-1185">Reference proteome</keyword>
<evidence type="ECO:0000313" key="3">
    <source>
        <dbReference type="Proteomes" id="UP000632740"/>
    </source>
</evidence>
<dbReference type="EMBL" id="BONK01000010">
    <property type="protein sequence ID" value="GIG22286.1"/>
    <property type="molecule type" value="Genomic_DNA"/>
</dbReference>
<dbReference type="InterPro" id="IPR011251">
    <property type="entry name" value="Luciferase-like_dom"/>
</dbReference>
<gene>
    <name evidence="2" type="ORF">Cch01nite_30100</name>
</gene>
<organism evidence="2 3">
    <name type="scientific">Cellulomonas chitinilytica</name>
    <dbReference type="NCBI Taxonomy" id="398759"/>
    <lineage>
        <taxon>Bacteria</taxon>
        <taxon>Bacillati</taxon>
        <taxon>Actinomycetota</taxon>
        <taxon>Actinomycetes</taxon>
        <taxon>Micrococcales</taxon>
        <taxon>Cellulomonadaceae</taxon>
        <taxon>Cellulomonas</taxon>
    </lineage>
</organism>
<dbReference type="GO" id="GO:0016705">
    <property type="term" value="F:oxidoreductase activity, acting on paired donors, with incorporation or reduction of molecular oxygen"/>
    <property type="evidence" value="ECO:0007669"/>
    <property type="project" value="InterPro"/>
</dbReference>
<name>A0A919P2N2_9CELL</name>
<dbReference type="Proteomes" id="UP000632740">
    <property type="component" value="Unassembled WGS sequence"/>
</dbReference>
<dbReference type="SUPFAM" id="SSF51679">
    <property type="entry name" value="Bacterial luciferase-like"/>
    <property type="match status" value="1"/>
</dbReference>
<dbReference type="Gene3D" id="3.20.20.30">
    <property type="entry name" value="Luciferase-like domain"/>
    <property type="match status" value="1"/>
</dbReference>
<dbReference type="PANTHER" id="PTHR30137:SF15">
    <property type="entry name" value="BLL6902 PROTEIN"/>
    <property type="match status" value="1"/>
</dbReference>
<reference evidence="2" key="1">
    <citation type="submission" date="2021-01" db="EMBL/GenBank/DDBJ databases">
        <title>Whole genome shotgun sequence of Cellulomonas chitinilytica NBRC 110799.</title>
        <authorList>
            <person name="Komaki H."/>
            <person name="Tamura T."/>
        </authorList>
    </citation>
    <scope>NUCLEOTIDE SEQUENCE</scope>
    <source>
        <strain evidence="2">NBRC 110799</strain>
    </source>
</reference>
<dbReference type="GO" id="GO:0004497">
    <property type="term" value="F:monooxygenase activity"/>
    <property type="evidence" value="ECO:0007669"/>
    <property type="project" value="UniProtKB-KW"/>
</dbReference>
<dbReference type="InterPro" id="IPR036661">
    <property type="entry name" value="Luciferase-like_sf"/>
</dbReference>
<feature type="domain" description="Luciferase-like" evidence="1">
    <location>
        <begin position="9"/>
        <end position="259"/>
    </location>
</feature>
<dbReference type="RefSeq" id="WP_203756702.1">
    <property type="nucleotide sequence ID" value="NZ_BONK01000010.1"/>
</dbReference>
<dbReference type="Pfam" id="PF00296">
    <property type="entry name" value="Bac_luciferase"/>
    <property type="match status" value="1"/>
</dbReference>
<protein>
    <submittedName>
        <fullName evidence="2">Monooxygenase</fullName>
    </submittedName>
</protein>
<dbReference type="InterPro" id="IPR050766">
    <property type="entry name" value="Bact_Lucif_Oxidored"/>
</dbReference>
<keyword evidence="2" id="KW-0560">Oxidoreductase</keyword>
<dbReference type="PANTHER" id="PTHR30137">
    <property type="entry name" value="LUCIFERASE-LIKE MONOOXYGENASE"/>
    <property type="match status" value="1"/>
</dbReference>
<proteinExistence type="predicted"/>
<evidence type="ECO:0000259" key="1">
    <source>
        <dbReference type="Pfam" id="PF00296"/>
    </source>
</evidence>